<protein>
    <submittedName>
        <fullName evidence="2">Cupin</fullName>
    </submittedName>
</protein>
<gene>
    <name evidence="2" type="ORF">O1V66_10710</name>
</gene>
<dbReference type="EMBL" id="CP114058">
    <property type="protein sequence ID" value="WAT02920.1"/>
    <property type="molecule type" value="Genomic_DNA"/>
</dbReference>
<evidence type="ECO:0000313" key="2">
    <source>
        <dbReference type="EMBL" id="WAT02920.1"/>
    </source>
</evidence>
<feature type="region of interest" description="Disordered" evidence="1">
    <location>
        <begin position="191"/>
        <end position="211"/>
    </location>
</feature>
<keyword evidence="3" id="KW-1185">Reference proteome</keyword>
<dbReference type="PANTHER" id="PTHR36448:SF2">
    <property type="entry name" value="CUPIN TYPE-1 DOMAIN-CONTAINING PROTEIN"/>
    <property type="match status" value="1"/>
</dbReference>
<evidence type="ECO:0000256" key="1">
    <source>
        <dbReference type="SAM" id="MobiDB-lite"/>
    </source>
</evidence>
<accession>A0ABY7HUT1</accession>
<proteinExistence type="predicted"/>
<dbReference type="Proteomes" id="UP001164712">
    <property type="component" value="Chromosome"/>
</dbReference>
<organism evidence="2 3">
    <name type="scientific">Rouxiella chamberiensis</name>
    <dbReference type="NCBI Taxonomy" id="1513468"/>
    <lineage>
        <taxon>Bacteria</taxon>
        <taxon>Pseudomonadati</taxon>
        <taxon>Pseudomonadota</taxon>
        <taxon>Gammaproteobacteria</taxon>
        <taxon>Enterobacterales</taxon>
        <taxon>Yersiniaceae</taxon>
        <taxon>Rouxiella</taxon>
    </lineage>
</organism>
<dbReference type="PANTHER" id="PTHR36448">
    <property type="entry name" value="BLR7373 PROTEIN"/>
    <property type="match status" value="1"/>
</dbReference>
<dbReference type="Gene3D" id="2.60.120.10">
    <property type="entry name" value="Jelly Rolls"/>
    <property type="match status" value="1"/>
</dbReference>
<dbReference type="InterPro" id="IPR047121">
    <property type="entry name" value="YjiB-like"/>
</dbReference>
<dbReference type="RefSeq" id="WP_045046438.1">
    <property type="nucleotide sequence ID" value="NZ_CP114058.1"/>
</dbReference>
<evidence type="ECO:0000313" key="3">
    <source>
        <dbReference type="Proteomes" id="UP001164712"/>
    </source>
</evidence>
<reference evidence="2" key="1">
    <citation type="submission" date="2022-12" db="EMBL/GenBank/DDBJ databases">
        <title>Complete genome sequence of an Australian strain of Rouxiella badensis DAR84756 and resolution of the R. badensis DSM100043 and R. chamberiensis DSM28324 genomes.</title>
        <authorList>
            <person name="Paul S."/>
            <person name="Anderson P.J."/>
            <person name="Maynard G."/>
            <person name="Dyall-Smith M."/>
            <person name="Kudinha T."/>
        </authorList>
    </citation>
    <scope>NUCLEOTIDE SEQUENCE</scope>
    <source>
        <strain evidence="2">DSM 28324</strain>
    </source>
</reference>
<dbReference type="CDD" id="cd02219">
    <property type="entry name" value="cupin_YjlB-like"/>
    <property type="match status" value="1"/>
</dbReference>
<dbReference type="InterPro" id="IPR011051">
    <property type="entry name" value="RmlC_Cupin_sf"/>
</dbReference>
<dbReference type="InterPro" id="IPR014710">
    <property type="entry name" value="RmlC-like_jellyroll"/>
</dbReference>
<dbReference type="SUPFAM" id="SSF51182">
    <property type="entry name" value="RmlC-like cupins"/>
    <property type="match status" value="1"/>
</dbReference>
<sequence>MKRINRHHVSRRDFCQLLLLASAMPVTGYAKTSSLPADTPPHVDIRALPLDKPVGGVPNDKLPLLIYQQAAPQNTANTDAYLANLFARNGWPVQWRYQIFTFTHFHSNTHELLGVSSGMAKVQLGGENGPITHLKKGDVVLIPAGVGHKQLSASADFQVLGAYPNGLSPDLYHDDPSKLPEARQNIARIALPDTDPVTGHQGGILQRWQPS</sequence>
<name>A0ABY7HUT1_9GAMM</name>